<evidence type="ECO:0000313" key="1">
    <source>
        <dbReference type="EMBL" id="EDL87282.1"/>
    </source>
</evidence>
<reference evidence="2" key="1">
    <citation type="submission" date="2005-09" db="EMBL/GenBank/DDBJ databases">
        <authorList>
            <person name="Mural R.J."/>
            <person name="Li P.W."/>
            <person name="Adams M.D."/>
            <person name="Amanatides P.G."/>
            <person name="Baden-Tillson H."/>
            <person name="Barnstead M."/>
            <person name="Chin S.H."/>
            <person name="Dew I."/>
            <person name="Evans C.A."/>
            <person name="Ferriera S."/>
            <person name="Flanigan M."/>
            <person name="Fosler C."/>
            <person name="Glodek A."/>
            <person name="Gu Z."/>
            <person name="Holt R.A."/>
            <person name="Jennings D."/>
            <person name="Kraft C.L."/>
            <person name="Lu F."/>
            <person name="Nguyen T."/>
            <person name="Nusskern D.R."/>
            <person name="Pfannkoch C.M."/>
            <person name="Sitter C."/>
            <person name="Sutton G.G."/>
            <person name="Venter J.C."/>
            <person name="Wang Z."/>
            <person name="Woodage T."/>
            <person name="Zheng X.H."/>
            <person name="Zhong F."/>
        </authorList>
    </citation>
    <scope>NUCLEOTIDE SEQUENCE [LARGE SCALE GENOMIC DNA]</scope>
    <source>
        <strain>BN</strain>
        <strain evidence="2">Sprague-Dawley</strain>
    </source>
</reference>
<dbReference type="AlphaFoldDB" id="A6JY04"/>
<evidence type="ECO:0000313" key="2">
    <source>
        <dbReference type="Proteomes" id="UP000234681"/>
    </source>
</evidence>
<name>A6JY04_RAT</name>
<organism evidence="1 2">
    <name type="scientific">Rattus norvegicus</name>
    <name type="common">Rat</name>
    <dbReference type="NCBI Taxonomy" id="10116"/>
    <lineage>
        <taxon>Eukaryota</taxon>
        <taxon>Metazoa</taxon>
        <taxon>Chordata</taxon>
        <taxon>Craniata</taxon>
        <taxon>Vertebrata</taxon>
        <taxon>Euteleostomi</taxon>
        <taxon>Mammalia</taxon>
        <taxon>Eutheria</taxon>
        <taxon>Euarchontoglires</taxon>
        <taxon>Glires</taxon>
        <taxon>Rodentia</taxon>
        <taxon>Myomorpha</taxon>
        <taxon>Muroidea</taxon>
        <taxon>Muridae</taxon>
        <taxon>Murinae</taxon>
        <taxon>Rattus</taxon>
    </lineage>
</organism>
<dbReference type="Proteomes" id="UP000234681">
    <property type="component" value="Chromosome 19"/>
</dbReference>
<sequence length="91" mass="10171">MSVMLVSYPWPVNNSTRILTQTTVTKLSHKTNKKDVKVPGELLGKKKGEGDESREKGLSLTVKIYNTTYALSFCLALLPSRMPKHMPMFTG</sequence>
<protein>
    <submittedName>
        <fullName evidence="1">RCG39082</fullName>
    </submittedName>
</protein>
<gene>
    <name evidence="1" type="ORF">rCG_39082</name>
</gene>
<proteinExistence type="predicted"/>
<accession>A6JY04</accession>
<dbReference type="EMBL" id="CH474006">
    <property type="protein sequence ID" value="EDL87282.1"/>
    <property type="molecule type" value="Genomic_DNA"/>
</dbReference>